<dbReference type="Gene3D" id="1.20.120.520">
    <property type="entry name" value="nmb1532 protein domain like"/>
    <property type="match status" value="1"/>
</dbReference>
<protein>
    <submittedName>
        <fullName evidence="3">Hemerythrin</fullName>
    </submittedName>
</protein>
<dbReference type="GO" id="GO:0005886">
    <property type="term" value="C:plasma membrane"/>
    <property type="evidence" value="ECO:0007669"/>
    <property type="project" value="TreeGrafter"/>
</dbReference>
<evidence type="ECO:0000256" key="1">
    <source>
        <dbReference type="SAM" id="Coils"/>
    </source>
</evidence>
<dbReference type="STRING" id="60547.GCA_000751215_06025"/>
<dbReference type="Proteomes" id="UP000027466">
    <property type="component" value="Unassembled WGS sequence"/>
</dbReference>
<feature type="coiled-coil region" evidence="1">
    <location>
        <begin position="70"/>
        <end position="139"/>
    </location>
</feature>
<name>A0A069PFS6_9BURK</name>
<reference evidence="3 4" key="1">
    <citation type="submission" date="2014-03" db="EMBL/GenBank/DDBJ databases">
        <title>Draft Genome Sequences of Four Burkholderia Strains.</title>
        <authorList>
            <person name="Liu X.Y."/>
            <person name="Li C.X."/>
            <person name="Xu J.H."/>
        </authorList>
    </citation>
    <scope>NUCLEOTIDE SEQUENCE [LARGE SCALE GENOMIC DNA]</scope>
    <source>
        <strain evidence="3 4">DSM 50014</strain>
    </source>
</reference>
<dbReference type="RefSeq" id="WP_035938808.1">
    <property type="nucleotide sequence ID" value="NZ_CADFFX010000048.1"/>
</dbReference>
<sequence length="193" mass="22292">MQQPVARRAVQTIIREHQQLSAVVNGMRRFVDALDSGSHAPGPMVLRAMLYYVREYPEQVHHPKEDKYLFMRLRLRTNELDDVIDELEAQHVQGEARVRSLERALTRYEVDGDSAIPALRKMVEEYEAFYSDHRRLEEEVVLPAALRFLNTGDWIELDEAFGANRDPFDSSELEGDLDHLYSVIVNTIPNNVA</sequence>
<organism evidence="3 4">
    <name type="scientific">Caballeronia glathei</name>
    <dbReference type="NCBI Taxonomy" id="60547"/>
    <lineage>
        <taxon>Bacteria</taxon>
        <taxon>Pseudomonadati</taxon>
        <taxon>Pseudomonadota</taxon>
        <taxon>Betaproteobacteria</taxon>
        <taxon>Burkholderiales</taxon>
        <taxon>Burkholderiaceae</taxon>
        <taxon>Caballeronia</taxon>
    </lineage>
</organism>
<dbReference type="PANTHER" id="PTHR39966">
    <property type="entry name" value="BLL2471 PROTEIN-RELATED"/>
    <property type="match status" value="1"/>
</dbReference>
<accession>A0A069PFS6</accession>
<dbReference type="InterPro" id="IPR012312">
    <property type="entry name" value="Hemerythrin-like"/>
</dbReference>
<proteinExistence type="predicted"/>
<dbReference type="Pfam" id="PF01814">
    <property type="entry name" value="Hemerythrin"/>
    <property type="match status" value="1"/>
</dbReference>
<evidence type="ECO:0000313" key="3">
    <source>
        <dbReference type="EMBL" id="KDR38669.1"/>
    </source>
</evidence>
<evidence type="ECO:0000259" key="2">
    <source>
        <dbReference type="Pfam" id="PF01814"/>
    </source>
</evidence>
<keyword evidence="4" id="KW-1185">Reference proteome</keyword>
<dbReference type="AlphaFoldDB" id="A0A069PFS6"/>
<gene>
    <name evidence="3" type="ORF">BG61_38705</name>
</gene>
<dbReference type="CDD" id="cd12108">
    <property type="entry name" value="Hr-like"/>
    <property type="match status" value="1"/>
</dbReference>
<keyword evidence="1" id="KW-0175">Coiled coil</keyword>
<dbReference type="PANTHER" id="PTHR39966:SF1">
    <property type="entry name" value="HEMERYTHRIN-LIKE DOMAIN-CONTAINING PROTEIN"/>
    <property type="match status" value="1"/>
</dbReference>
<feature type="domain" description="Hemerythrin-like" evidence="2">
    <location>
        <begin position="9"/>
        <end position="145"/>
    </location>
</feature>
<dbReference type="EMBL" id="JFHC01000080">
    <property type="protein sequence ID" value="KDR38669.1"/>
    <property type="molecule type" value="Genomic_DNA"/>
</dbReference>
<comment type="caution">
    <text evidence="3">The sequence shown here is derived from an EMBL/GenBank/DDBJ whole genome shotgun (WGS) entry which is preliminary data.</text>
</comment>
<evidence type="ECO:0000313" key="4">
    <source>
        <dbReference type="Proteomes" id="UP000027466"/>
    </source>
</evidence>